<dbReference type="CTD" id="20253299"/>
<dbReference type="Gene3D" id="3.40.50.10140">
    <property type="entry name" value="Toll/interleukin-1 receptor homology (TIR) domain"/>
    <property type="match status" value="1"/>
</dbReference>
<evidence type="ECO:0000256" key="2">
    <source>
        <dbReference type="ARBA" id="ARBA00022692"/>
    </source>
</evidence>
<reference evidence="7 8" key="1">
    <citation type="journal article" date="2013" name="Nature">
        <title>Insights into bilaterian evolution from three spiralian genomes.</title>
        <authorList>
            <person name="Simakov O."/>
            <person name="Marletaz F."/>
            <person name="Cho S.J."/>
            <person name="Edsinger-Gonzales E."/>
            <person name="Havlak P."/>
            <person name="Hellsten U."/>
            <person name="Kuo D.H."/>
            <person name="Larsson T."/>
            <person name="Lv J."/>
            <person name="Arendt D."/>
            <person name="Savage R."/>
            <person name="Osoegawa K."/>
            <person name="de Jong P."/>
            <person name="Grimwood J."/>
            <person name="Chapman J.A."/>
            <person name="Shapiro H."/>
            <person name="Aerts A."/>
            <person name="Otillar R.P."/>
            <person name="Terry A.Y."/>
            <person name="Boore J.L."/>
            <person name="Grigoriev I.V."/>
            <person name="Lindberg D.R."/>
            <person name="Seaver E.C."/>
            <person name="Weisblat D.A."/>
            <person name="Putnam N.H."/>
            <person name="Rokhsar D.S."/>
        </authorList>
    </citation>
    <scope>NUCLEOTIDE SEQUENCE [LARGE SCALE GENOMIC DNA]</scope>
</reference>
<feature type="domain" description="TIR" evidence="6">
    <location>
        <begin position="1"/>
        <end position="119"/>
    </location>
</feature>
<feature type="non-terminal residue" evidence="7">
    <location>
        <position position="119"/>
    </location>
</feature>
<keyword evidence="8" id="KW-1185">Reference proteome</keyword>
<dbReference type="PANTHER" id="PTHR24365:SF541">
    <property type="entry name" value="PROTEIN TOLL-RELATED"/>
    <property type="match status" value="1"/>
</dbReference>
<dbReference type="SMART" id="SM00255">
    <property type="entry name" value="TIR"/>
    <property type="match status" value="1"/>
</dbReference>
<dbReference type="PRINTS" id="PR01537">
    <property type="entry name" value="INTRLKN1R1F"/>
</dbReference>
<keyword evidence="2" id="KW-0812">Transmembrane</keyword>
<dbReference type="PANTHER" id="PTHR24365">
    <property type="entry name" value="TOLL-LIKE RECEPTOR"/>
    <property type="match status" value="1"/>
</dbReference>
<gene>
    <name evidence="7" type="ORF">LOTGIDRAFT_99645</name>
</gene>
<feature type="non-terminal residue" evidence="7">
    <location>
        <position position="1"/>
    </location>
</feature>
<evidence type="ECO:0000313" key="7">
    <source>
        <dbReference type="EMBL" id="ESO99004.1"/>
    </source>
</evidence>
<accession>V4CAZ7</accession>
<dbReference type="KEGG" id="lgi:LOTGIDRAFT_99645"/>
<dbReference type="STRING" id="225164.V4CAZ7"/>
<dbReference type="PROSITE" id="PS50104">
    <property type="entry name" value="TIR"/>
    <property type="match status" value="1"/>
</dbReference>
<dbReference type="OMA" id="CILEANL"/>
<proteinExistence type="predicted"/>
<dbReference type="InterPro" id="IPR035897">
    <property type="entry name" value="Toll_tir_struct_dom_sf"/>
</dbReference>
<protein>
    <recommendedName>
        <fullName evidence="6">TIR domain-containing protein</fullName>
    </recommendedName>
</protein>
<dbReference type="GO" id="GO:0005886">
    <property type="term" value="C:plasma membrane"/>
    <property type="evidence" value="ECO:0007669"/>
    <property type="project" value="TreeGrafter"/>
</dbReference>
<dbReference type="GO" id="GO:0038023">
    <property type="term" value="F:signaling receptor activity"/>
    <property type="evidence" value="ECO:0007669"/>
    <property type="project" value="TreeGrafter"/>
</dbReference>
<evidence type="ECO:0000256" key="5">
    <source>
        <dbReference type="ARBA" id="ARBA00023136"/>
    </source>
</evidence>
<dbReference type="RefSeq" id="XP_009050284.1">
    <property type="nucleotide sequence ID" value="XM_009052036.1"/>
</dbReference>
<evidence type="ECO:0000256" key="3">
    <source>
        <dbReference type="ARBA" id="ARBA00022729"/>
    </source>
</evidence>
<evidence type="ECO:0000313" key="8">
    <source>
        <dbReference type="Proteomes" id="UP000030746"/>
    </source>
</evidence>
<name>V4CAZ7_LOTGI</name>
<dbReference type="EMBL" id="KB201194">
    <property type="protein sequence ID" value="ESO99004.1"/>
    <property type="molecule type" value="Genomic_DNA"/>
</dbReference>
<evidence type="ECO:0000256" key="4">
    <source>
        <dbReference type="ARBA" id="ARBA00022989"/>
    </source>
</evidence>
<dbReference type="Pfam" id="PF13676">
    <property type="entry name" value="TIR_2"/>
    <property type="match status" value="1"/>
</dbReference>
<comment type="subcellular location">
    <subcellularLocation>
        <location evidence="1">Membrane</location>
    </subcellularLocation>
</comment>
<organism evidence="7 8">
    <name type="scientific">Lottia gigantea</name>
    <name type="common">Giant owl limpet</name>
    <dbReference type="NCBI Taxonomy" id="225164"/>
    <lineage>
        <taxon>Eukaryota</taxon>
        <taxon>Metazoa</taxon>
        <taxon>Spiralia</taxon>
        <taxon>Lophotrochozoa</taxon>
        <taxon>Mollusca</taxon>
        <taxon>Gastropoda</taxon>
        <taxon>Patellogastropoda</taxon>
        <taxon>Lottioidea</taxon>
        <taxon>Lottiidae</taxon>
        <taxon>Lottia</taxon>
    </lineage>
</organism>
<keyword evidence="5" id="KW-0472">Membrane</keyword>
<evidence type="ECO:0000256" key="1">
    <source>
        <dbReference type="ARBA" id="ARBA00004370"/>
    </source>
</evidence>
<dbReference type="SUPFAM" id="SSF52200">
    <property type="entry name" value="Toll/Interleukin receptor TIR domain"/>
    <property type="match status" value="1"/>
</dbReference>
<dbReference type="HOGENOM" id="CLU_053932_3_1_1"/>
<sequence>FLSYSSKDAEWVIETLAKDLEDPRCSLGLRLCLHHRDFQVGDCISDNIICGVDKSRHTVLIVSQNFLKSEWCVFEFREALHKSLLEKRKHMVIVLLEDVELTNVESDFKRCLQTMTCIK</sequence>
<dbReference type="GeneID" id="20253299"/>
<keyword evidence="3" id="KW-0732">Signal</keyword>
<dbReference type="Proteomes" id="UP000030746">
    <property type="component" value="Unassembled WGS sequence"/>
</dbReference>
<keyword evidence="4" id="KW-1133">Transmembrane helix</keyword>
<dbReference type="GO" id="GO:0007165">
    <property type="term" value="P:signal transduction"/>
    <property type="evidence" value="ECO:0007669"/>
    <property type="project" value="InterPro"/>
</dbReference>
<dbReference type="OrthoDB" id="1421090at2759"/>
<dbReference type="AlphaFoldDB" id="V4CAZ7"/>
<evidence type="ECO:0000259" key="6">
    <source>
        <dbReference type="PROSITE" id="PS50104"/>
    </source>
</evidence>
<dbReference type="InterPro" id="IPR000157">
    <property type="entry name" value="TIR_dom"/>
</dbReference>